<protein>
    <submittedName>
        <fullName evidence="2">Uncharacterized protein</fullName>
    </submittedName>
</protein>
<evidence type="ECO:0000313" key="2">
    <source>
        <dbReference type="EMBL" id="PMC61158.1"/>
    </source>
</evidence>
<dbReference type="STRING" id="1725.WU86_07470"/>
<proteinExistence type="predicted"/>
<evidence type="ECO:0000313" key="4">
    <source>
        <dbReference type="Proteomes" id="UP000235363"/>
    </source>
</evidence>
<reference evidence="3 5" key="2">
    <citation type="submission" date="2019-11" db="EMBL/GenBank/DDBJ databases">
        <title>FDA dAtabase for Regulatory Grade micrObial Sequences (FDA-ARGOS): Supporting development and validation of Infectious Disease Dx tests.</title>
        <authorList>
            <person name="Kerrigan L."/>
            <person name="Long C."/>
            <person name="Tallon L."/>
            <person name="Sadzewicz L."/>
            <person name="Vavikolanu K."/>
            <person name="Mehta A."/>
            <person name="Aluvathingal J."/>
            <person name="Nadendla S."/>
            <person name="Yan Y."/>
            <person name="Sichtig H."/>
        </authorList>
    </citation>
    <scope>NUCLEOTIDE SEQUENCE [LARGE SCALE GENOMIC DNA]</scope>
    <source>
        <strain evidence="3 5">FDAARGOS_674</strain>
    </source>
</reference>
<sequence length="81" mass="7925">MAVPGDVPVPGPGSSDAASSPTPADAAAALAGGAVDPERLRRQVMETLEAPAPTPADRAAQMERAHALLQDALGGEGAGRG</sequence>
<feature type="compositionally biased region" description="Low complexity" evidence="1">
    <location>
        <begin position="1"/>
        <end position="34"/>
    </location>
</feature>
<dbReference type="Proteomes" id="UP000426857">
    <property type="component" value="Chromosome"/>
</dbReference>
<dbReference type="EMBL" id="PNHF01000041">
    <property type="protein sequence ID" value="PMC61158.1"/>
    <property type="molecule type" value="Genomic_DNA"/>
</dbReference>
<evidence type="ECO:0000256" key="1">
    <source>
        <dbReference type="SAM" id="MobiDB-lite"/>
    </source>
</evidence>
<organism evidence="2 4">
    <name type="scientific">Corynebacterium xerosis</name>
    <dbReference type="NCBI Taxonomy" id="1725"/>
    <lineage>
        <taxon>Bacteria</taxon>
        <taxon>Bacillati</taxon>
        <taxon>Actinomycetota</taxon>
        <taxon>Actinomycetes</taxon>
        <taxon>Mycobacteriales</taxon>
        <taxon>Corynebacteriaceae</taxon>
        <taxon>Corynebacterium</taxon>
    </lineage>
</organism>
<evidence type="ECO:0000313" key="3">
    <source>
        <dbReference type="EMBL" id="QGS35717.1"/>
    </source>
</evidence>
<reference evidence="2 4" key="1">
    <citation type="submission" date="2017-09" db="EMBL/GenBank/DDBJ databases">
        <title>Bacterial strain isolated from the female urinary microbiota.</title>
        <authorList>
            <person name="Thomas-White K."/>
            <person name="Kumar N."/>
            <person name="Forster S."/>
            <person name="Putonti C."/>
            <person name="Lawley T."/>
            <person name="Wolfe A.J."/>
        </authorList>
    </citation>
    <scope>NUCLEOTIDE SEQUENCE [LARGE SCALE GENOMIC DNA]</scope>
    <source>
        <strain evidence="2 4">UMB0908</strain>
    </source>
</reference>
<evidence type="ECO:0000313" key="5">
    <source>
        <dbReference type="Proteomes" id="UP000426857"/>
    </source>
</evidence>
<dbReference type="EMBL" id="CP046322">
    <property type="protein sequence ID" value="QGS35717.1"/>
    <property type="molecule type" value="Genomic_DNA"/>
</dbReference>
<dbReference type="AlphaFoldDB" id="A0A2N6SVQ7"/>
<dbReference type="Proteomes" id="UP000235363">
    <property type="component" value="Unassembled WGS sequence"/>
</dbReference>
<gene>
    <name evidence="2" type="ORF">CJ204_12475</name>
    <name evidence="3" type="ORF">FOB82_12915</name>
</gene>
<accession>A0A2N6SVQ7</accession>
<feature type="region of interest" description="Disordered" evidence="1">
    <location>
        <begin position="1"/>
        <end position="36"/>
    </location>
</feature>
<name>A0A2N6SVQ7_9CORY</name>
<dbReference type="KEGG" id="cxe:FOB82_12915"/>
<dbReference type="RefSeq" id="WP_102214788.1">
    <property type="nucleotide sequence ID" value="NZ_CP046322.1"/>
</dbReference>